<dbReference type="GO" id="GO:0005886">
    <property type="term" value="C:plasma membrane"/>
    <property type="evidence" value="ECO:0007669"/>
    <property type="project" value="TreeGrafter"/>
</dbReference>
<feature type="transmembrane region" description="Helical" evidence="5">
    <location>
        <begin position="6"/>
        <end position="26"/>
    </location>
</feature>
<dbReference type="PANTHER" id="PTHR11040:SF58">
    <property type="entry name" value="ZINC TRANSPORTER ZIP1"/>
    <property type="match status" value="1"/>
</dbReference>
<keyword evidence="2 5" id="KW-0812">Transmembrane</keyword>
<keyword evidence="7" id="KW-1185">Reference proteome</keyword>
<evidence type="ECO:0000256" key="3">
    <source>
        <dbReference type="ARBA" id="ARBA00022989"/>
    </source>
</evidence>
<gene>
    <name evidence="6" type="ORF">HPB51_008117</name>
</gene>
<dbReference type="PANTHER" id="PTHR11040">
    <property type="entry name" value="ZINC/IRON TRANSPORTER"/>
    <property type="match status" value="1"/>
</dbReference>
<evidence type="ECO:0000256" key="4">
    <source>
        <dbReference type="ARBA" id="ARBA00023136"/>
    </source>
</evidence>
<evidence type="ECO:0000313" key="6">
    <source>
        <dbReference type="EMBL" id="KAH8035750.1"/>
    </source>
</evidence>
<dbReference type="AlphaFoldDB" id="A0A9J6EN12"/>
<dbReference type="VEuPathDB" id="VectorBase:LOC119181694"/>
<keyword evidence="4 5" id="KW-0472">Membrane</keyword>
<protein>
    <submittedName>
        <fullName evidence="6">Uncharacterized protein</fullName>
    </submittedName>
</protein>
<sequence>MTIAGWDAPVVIVAAVEVMGLVFRALSCSRPYSETSPRRNRQHVCYAVETLSQHSEIALHPSHSTHDKVAERITAASRLGFMVGSVAVHSVLEGISLGLQVNGVTLEWLVLGLYMHKTLTTAAVALDAAAMNHGSLVPASAGLVIASSVPAGQMAGLLVGRPIENLTKAIVEALTAGTFFYVTLLEVLPPELNRQQDRIFKVTFMIVGFALVATANITSNHVALTYS</sequence>
<accession>A0A9J6EN12</accession>
<evidence type="ECO:0000256" key="1">
    <source>
        <dbReference type="ARBA" id="ARBA00004141"/>
    </source>
</evidence>
<dbReference type="GO" id="GO:0005385">
    <property type="term" value="F:zinc ion transmembrane transporter activity"/>
    <property type="evidence" value="ECO:0007669"/>
    <property type="project" value="TreeGrafter"/>
</dbReference>
<comment type="caution">
    <text evidence="6">The sequence shown here is derived from an EMBL/GenBank/DDBJ whole genome shotgun (WGS) entry which is preliminary data.</text>
</comment>
<evidence type="ECO:0000256" key="2">
    <source>
        <dbReference type="ARBA" id="ARBA00022692"/>
    </source>
</evidence>
<proteinExistence type="predicted"/>
<evidence type="ECO:0000256" key="5">
    <source>
        <dbReference type="SAM" id="Phobius"/>
    </source>
</evidence>
<evidence type="ECO:0000313" key="7">
    <source>
        <dbReference type="Proteomes" id="UP000821866"/>
    </source>
</evidence>
<dbReference type="Pfam" id="PF02535">
    <property type="entry name" value="Zip"/>
    <property type="match status" value="1"/>
</dbReference>
<organism evidence="6 7">
    <name type="scientific">Rhipicephalus microplus</name>
    <name type="common">Cattle tick</name>
    <name type="synonym">Boophilus microplus</name>
    <dbReference type="NCBI Taxonomy" id="6941"/>
    <lineage>
        <taxon>Eukaryota</taxon>
        <taxon>Metazoa</taxon>
        <taxon>Ecdysozoa</taxon>
        <taxon>Arthropoda</taxon>
        <taxon>Chelicerata</taxon>
        <taxon>Arachnida</taxon>
        <taxon>Acari</taxon>
        <taxon>Parasitiformes</taxon>
        <taxon>Ixodida</taxon>
        <taxon>Ixodoidea</taxon>
        <taxon>Ixodidae</taxon>
        <taxon>Rhipicephalinae</taxon>
        <taxon>Rhipicephalus</taxon>
        <taxon>Boophilus</taxon>
    </lineage>
</organism>
<feature type="transmembrane region" description="Helical" evidence="5">
    <location>
        <begin position="199"/>
        <end position="217"/>
    </location>
</feature>
<reference evidence="6" key="2">
    <citation type="submission" date="2021-09" db="EMBL/GenBank/DDBJ databases">
        <authorList>
            <person name="Jia N."/>
            <person name="Wang J."/>
            <person name="Shi W."/>
            <person name="Du L."/>
            <person name="Sun Y."/>
            <person name="Zhan W."/>
            <person name="Jiang J."/>
            <person name="Wang Q."/>
            <person name="Zhang B."/>
            <person name="Ji P."/>
            <person name="Sakyi L.B."/>
            <person name="Cui X."/>
            <person name="Yuan T."/>
            <person name="Jiang B."/>
            <person name="Yang W."/>
            <person name="Lam T.T.-Y."/>
            <person name="Chang Q."/>
            <person name="Ding S."/>
            <person name="Wang X."/>
            <person name="Zhu J."/>
            <person name="Ruan X."/>
            <person name="Zhao L."/>
            <person name="Wei J."/>
            <person name="Que T."/>
            <person name="Du C."/>
            <person name="Cheng J."/>
            <person name="Dai P."/>
            <person name="Han X."/>
            <person name="Huang E."/>
            <person name="Gao Y."/>
            <person name="Liu J."/>
            <person name="Shao H."/>
            <person name="Ye R."/>
            <person name="Li L."/>
            <person name="Wei W."/>
            <person name="Wang X."/>
            <person name="Wang C."/>
            <person name="Huo Q."/>
            <person name="Li W."/>
            <person name="Guo W."/>
            <person name="Chen H."/>
            <person name="Chen S."/>
            <person name="Zhou L."/>
            <person name="Zhou L."/>
            <person name="Ni X."/>
            <person name="Tian J."/>
            <person name="Zhou Y."/>
            <person name="Sheng Y."/>
            <person name="Liu T."/>
            <person name="Pan Y."/>
            <person name="Xia L."/>
            <person name="Li J."/>
            <person name="Zhao F."/>
            <person name="Cao W."/>
        </authorList>
    </citation>
    <scope>NUCLEOTIDE SEQUENCE</scope>
    <source>
        <strain evidence="6">Rmic-2018</strain>
        <tissue evidence="6">Larvae</tissue>
    </source>
</reference>
<dbReference type="InterPro" id="IPR003689">
    <property type="entry name" value="ZIP"/>
</dbReference>
<dbReference type="EMBL" id="JABSTU010000003">
    <property type="protein sequence ID" value="KAH8035750.1"/>
    <property type="molecule type" value="Genomic_DNA"/>
</dbReference>
<keyword evidence="3 5" id="KW-1133">Transmembrane helix</keyword>
<name>A0A9J6EN12_RHIMP</name>
<reference evidence="6" key="1">
    <citation type="journal article" date="2020" name="Cell">
        <title>Large-Scale Comparative Analyses of Tick Genomes Elucidate Their Genetic Diversity and Vector Capacities.</title>
        <authorList>
            <consortium name="Tick Genome and Microbiome Consortium (TIGMIC)"/>
            <person name="Jia N."/>
            <person name="Wang J."/>
            <person name="Shi W."/>
            <person name="Du L."/>
            <person name="Sun Y."/>
            <person name="Zhan W."/>
            <person name="Jiang J.F."/>
            <person name="Wang Q."/>
            <person name="Zhang B."/>
            <person name="Ji P."/>
            <person name="Bell-Sakyi L."/>
            <person name="Cui X.M."/>
            <person name="Yuan T.T."/>
            <person name="Jiang B.G."/>
            <person name="Yang W.F."/>
            <person name="Lam T.T."/>
            <person name="Chang Q.C."/>
            <person name="Ding S.J."/>
            <person name="Wang X.J."/>
            <person name="Zhu J.G."/>
            <person name="Ruan X.D."/>
            <person name="Zhao L."/>
            <person name="Wei J.T."/>
            <person name="Ye R.Z."/>
            <person name="Que T.C."/>
            <person name="Du C.H."/>
            <person name="Zhou Y.H."/>
            <person name="Cheng J.X."/>
            <person name="Dai P.F."/>
            <person name="Guo W.B."/>
            <person name="Han X.H."/>
            <person name="Huang E.J."/>
            <person name="Li L.F."/>
            <person name="Wei W."/>
            <person name="Gao Y.C."/>
            <person name="Liu J.Z."/>
            <person name="Shao H.Z."/>
            <person name="Wang X."/>
            <person name="Wang C.C."/>
            <person name="Yang T.C."/>
            <person name="Huo Q.B."/>
            <person name="Li W."/>
            <person name="Chen H.Y."/>
            <person name="Chen S.E."/>
            <person name="Zhou L.G."/>
            <person name="Ni X.B."/>
            <person name="Tian J.H."/>
            <person name="Sheng Y."/>
            <person name="Liu T."/>
            <person name="Pan Y.S."/>
            <person name="Xia L.Y."/>
            <person name="Li J."/>
            <person name="Zhao F."/>
            <person name="Cao W.C."/>
        </authorList>
    </citation>
    <scope>NUCLEOTIDE SEQUENCE</scope>
    <source>
        <strain evidence="6">Rmic-2018</strain>
    </source>
</reference>
<comment type="subcellular location">
    <subcellularLocation>
        <location evidence="1">Membrane</location>
        <topology evidence="1">Multi-pass membrane protein</topology>
    </subcellularLocation>
</comment>
<dbReference type="Proteomes" id="UP000821866">
    <property type="component" value="Chromosome 11"/>
</dbReference>